<comment type="subunit">
    <text evidence="6">Part of the ribosomal stalk of the 50S ribosomal subunit. The N-terminus interacts with L11 and the large rRNA to form the base of the stalk. The C-terminus forms an elongated spine to which L12 dimers bind in a sequential fashion forming a multimeric L10(L12)X complex.</text>
</comment>
<protein>
    <recommendedName>
        <fullName evidence="5 6">Large ribosomal subunit protein uL10</fullName>
    </recommendedName>
</protein>
<dbReference type="CDD" id="cd05797">
    <property type="entry name" value="Ribosomal_L10"/>
    <property type="match status" value="1"/>
</dbReference>
<dbReference type="InterPro" id="IPR043141">
    <property type="entry name" value="Ribosomal_uL10-like_sf"/>
</dbReference>
<organism evidence="7 8">
    <name type="scientific">Sorangium cellulosum</name>
    <name type="common">Polyangium cellulosum</name>
    <dbReference type="NCBI Taxonomy" id="56"/>
    <lineage>
        <taxon>Bacteria</taxon>
        <taxon>Pseudomonadati</taxon>
        <taxon>Myxococcota</taxon>
        <taxon>Polyangia</taxon>
        <taxon>Polyangiales</taxon>
        <taxon>Polyangiaceae</taxon>
        <taxon>Sorangium</taxon>
    </lineage>
</organism>
<keyword evidence="6" id="KW-0694">RNA-binding</keyword>
<comment type="function">
    <text evidence="1 6">Forms part of the ribosomal stalk, playing a central role in the interaction of the ribosome with GTP-bound translation factors.</text>
</comment>
<dbReference type="SUPFAM" id="SSF160369">
    <property type="entry name" value="Ribosomal protein L10-like"/>
    <property type="match status" value="1"/>
</dbReference>
<sequence length="175" mass="19363">MERSQKEAVVGSVRQKFERMSSAVFLDFKGLNVEAVTKLRDEFRKSGVEYRVVKNTLVRHAIKEHPWANNLAKSLTGMTGVAWSYEDPSAAAKVVKAFRKDNQKLQIKAGLIEGQILSGDAVETQLATMPGKDELRAMLLATLQAPLQQFVQQLNAPLQNFAYLLKAKEDAGTSG</sequence>
<dbReference type="InterPro" id="IPR047865">
    <property type="entry name" value="Ribosomal_uL10_bac_type"/>
</dbReference>
<evidence type="ECO:0000313" key="8">
    <source>
        <dbReference type="Proteomes" id="UP000295781"/>
    </source>
</evidence>
<dbReference type="GO" id="GO:0070180">
    <property type="term" value="F:large ribosomal subunit rRNA binding"/>
    <property type="evidence" value="ECO:0007669"/>
    <property type="project" value="UniProtKB-UniRule"/>
</dbReference>
<dbReference type="Gene3D" id="6.10.250.290">
    <property type="match status" value="1"/>
</dbReference>
<name>A0A4P2PTQ1_SORCE</name>
<accession>A0A4P2PTQ1</accession>
<evidence type="ECO:0000256" key="4">
    <source>
        <dbReference type="ARBA" id="ARBA00023274"/>
    </source>
</evidence>
<evidence type="ECO:0000256" key="2">
    <source>
        <dbReference type="ARBA" id="ARBA00008889"/>
    </source>
</evidence>
<dbReference type="Gene3D" id="3.30.70.1730">
    <property type="match status" value="1"/>
</dbReference>
<reference evidence="7 8" key="1">
    <citation type="submission" date="2015-09" db="EMBL/GenBank/DDBJ databases">
        <title>Sorangium comparison.</title>
        <authorList>
            <person name="Zaburannyi N."/>
            <person name="Bunk B."/>
            <person name="Overmann J."/>
            <person name="Mueller R."/>
        </authorList>
    </citation>
    <scope>NUCLEOTIDE SEQUENCE [LARGE SCALE GENOMIC DNA]</scope>
    <source>
        <strain evidence="7 8">So ceGT47</strain>
    </source>
</reference>
<evidence type="ECO:0000256" key="5">
    <source>
        <dbReference type="ARBA" id="ARBA00035202"/>
    </source>
</evidence>
<dbReference type="Pfam" id="PF00466">
    <property type="entry name" value="Ribosomal_L10"/>
    <property type="match status" value="1"/>
</dbReference>
<dbReference type="RefSeq" id="WP_129344894.1">
    <property type="nucleotide sequence ID" value="NZ_CP012670.1"/>
</dbReference>
<evidence type="ECO:0000256" key="3">
    <source>
        <dbReference type="ARBA" id="ARBA00022980"/>
    </source>
</evidence>
<dbReference type="PANTHER" id="PTHR11560">
    <property type="entry name" value="39S RIBOSOMAL PROTEIN L10, MITOCHONDRIAL"/>
    <property type="match status" value="1"/>
</dbReference>
<dbReference type="Proteomes" id="UP000295781">
    <property type="component" value="Chromosome"/>
</dbReference>
<keyword evidence="4 6" id="KW-0687">Ribonucleoprotein</keyword>
<dbReference type="InterPro" id="IPR022973">
    <property type="entry name" value="Ribosomal_uL10_bac"/>
</dbReference>
<keyword evidence="3 6" id="KW-0689">Ribosomal protein</keyword>
<keyword evidence="6" id="KW-0699">rRNA-binding</keyword>
<dbReference type="InterPro" id="IPR002363">
    <property type="entry name" value="Ribosomal_uL10_CS_bac"/>
</dbReference>
<gene>
    <name evidence="6 7" type="primary">rplJ</name>
    <name evidence="7" type="ORF">SOCEGT47_004790</name>
</gene>
<proteinExistence type="inferred from homology"/>
<dbReference type="EMBL" id="CP012670">
    <property type="protein sequence ID" value="AUX20017.1"/>
    <property type="molecule type" value="Genomic_DNA"/>
</dbReference>
<dbReference type="GO" id="GO:0006412">
    <property type="term" value="P:translation"/>
    <property type="evidence" value="ECO:0007669"/>
    <property type="project" value="UniProtKB-UniRule"/>
</dbReference>
<dbReference type="InterPro" id="IPR001790">
    <property type="entry name" value="Ribosomal_uL10"/>
</dbReference>
<dbReference type="PROSITE" id="PS01109">
    <property type="entry name" value="RIBOSOMAL_L10"/>
    <property type="match status" value="1"/>
</dbReference>
<evidence type="ECO:0000313" key="7">
    <source>
        <dbReference type="EMBL" id="AUX20017.1"/>
    </source>
</evidence>
<dbReference type="HAMAP" id="MF_00362">
    <property type="entry name" value="Ribosomal_uL10"/>
    <property type="match status" value="1"/>
</dbReference>
<comment type="similarity">
    <text evidence="2 6">Belongs to the universal ribosomal protein uL10 family.</text>
</comment>
<dbReference type="GO" id="GO:0003735">
    <property type="term" value="F:structural constituent of ribosome"/>
    <property type="evidence" value="ECO:0007669"/>
    <property type="project" value="InterPro"/>
</dbReference>
<evidence type="ECO:0000256" key="6">
    <source>
        <dbReference type="HAMAP-Rule" id="MF_00362"/>
    </source>
</evidence>
<dbReference type="NCBIfam" id="NF000955">
    <property type="entry name" value="PRK00099.1-1"/>
    <property type="match status" value="1"/>
</dbReference>
<dbReference type="GO" id="GO:0015934">
    <property type="term" value="C:large ribosomal subunit"/>
    <property type="evidence" value="ECO:0007669"/>
    <property type="project" value="InterPro"/>
</dbReference>
<dbReference type="OrthoDB" id="3186107at2"/>
<evidence type="ECO:0000256" key="1">
    <source>
        <dbReference type="ARBA" id="ARBA00002633"/>
    </source>
</evidence>
<dbReference type="AlphaFoldDB" id="A0A4P2PTQ1"/>